<feature type="region of interest" description="Disordered" evidence="1">
    <location>
        <begin position="829"/>
        <end position="852"/>
    </location>
</feature>
<dbReference type="Pfam" id="PF10214">
    <property type="entry name" value="Rrn6_beta-prop"/>
    <property type="match status" value="1"/>
</dbReference>
<reference evidence="4" key="1">
    <citation type="submission" date="2022-08" db="EMBL/GenBank/DDBJ databases">
        <authorList>
            <consortium name="DOE Joint Genome Institute"/>
            <person name="Min B."/>
            <person name="Riley R."/>
            <person name="Sierra-Patev S."/>
            <person name="Naranjo-Ortiz M."/>
            <person name="Looney B."/>
            <person name="Konkel Z."/>
            <person name="Slot J.C."/>
            <person name="Sakamoto Y."/>
            <person name="Steenwyk J.L."/>
            <person name="Rokas A."/>
            <person name="Carro J."/>
            <person name="Camarero S."/>
            <person name="Ferreira P."/>
            <person name="Molpeceres G."/>
            <person name="Ruiz-Duenas F.J."/>
            <person name="Serrano A."/>
            <person name="Henrissat B."/>
            <person name="Drula E."/>
            <person name="Hughes K.W."/>
            <person name="Mata J.L."/>
            <person name="Ishikawa N.K."/>
            <person name="Vargas-Isla R."/>
            <person name="Ushijima S."/>
            <person name="Smith C.A."/>
            <person name="Ahrendt S."/>
            <person name="Andreopoulos W."/>
            <person name="He G."/>
            <person name="Labutti K."/>
            <person name="Lipzen A."/>
            <person name="Ng V."/>
            <person name="Sandor L."/>
            <person name="Barry K."/>
            <person name="Martinez A.T."/>
            <person name="Xiao Y."/>
            <person name="Gibbons J.G."/>
            <person name="Terashima K."/>
            <person name="Hibbett D.S."/>
            <person name="Grigoriev I.V."/>
        </authorList>
    </citation>
    <scope>NUCLEOTIDE SEQUENCE</scope>
    <source>
        <strain evidence="4">TFB9207</strain>
    </source>
</reference>
<evidence type="ECO:0000259" key="2">
    <source>
        <dbReference type="Pfam" id="PF10214"/>
    </source>
</evidence>
<accession>A0AA38UFX9</accession>
<sequence>MELWPEDKQIHVPNKLKRGGKSKGNTTFSGTSSLEPGRLEAVTLVENGSRFEWTTPFNVSQGPRLTSGDSVELLRPTRPPAPYIPRTPIVRRAEQGANFLRTYFPDIDVTAELVRQELSTDAQIVRDWYQYDYSSRNMLEPLHIPDAPPTRQFLAFPMGITGSDLNICSYAVEDNSDFEFSADPVASFATPILQITSSRTSTTDANTSLAVRTFGSTVLFRVGYVLDSAYVDLTESATITREDTGQRPSVDVKYHPKESKVLFVNDEGCVYKLGFEDGQSQLAFSGIENPVVEDKFWQLAIAGASEDGCLLSSSTEVHELDFRAANSALNLLAIAGTTNETLTWVGDSGDDFLVPLTSTERILWLDRRFPGKPLLGIKHRRNHDRTLAAHSVTIRGHPHYLMTSRKNRLVTVYDVSRSTEQLLHANNPPYSFSVDTRESRFSGDACVSVRNHHKLFRLTERGSIVCADLMQNDGDETAASVAALEYLPRDTPDMRPNLGHVGAQEFSRTNLRPAYEQIFPSVSDNVVQEEANAEAFHDLVDHLPSFWQQQDSPIEEILTAYDIIFRAGEEPSNSSRADILTETVFNSTRGYRTLLQGRLPIQTLIDGASWSFNIASILKHFDESTAGDIGMIAERFRSFDLDRHPDDPVQASRRQNKAREQLALDLTLSKNIFSPRKFIPSSQPVPSGHADGDSSVHFHFLQPSPRRQYYSKEEQQDDVLVLPSGVGLLLQDWDIGSDPDKYIFTDISDIGADSNTQARSRDRIDRGYTEETPPKILLQSQVPPPIAVKPVAQPVVLPSRLLGVESQSQMTELAEAESQNVMMSTQVLPGPFGGRPTAIGKKKPGKKRLGGF</sequence>
<feature type="compositionally biased region" description="Polar residues" evidence="1">
    <location>
        <begin position="23"/>
        <end position="33"/>
    </location>
</feature>
<feature type="region of interest" description="Disordered" evidence="1">
    <location>
        <begin position="1"/>
        <end position="33"/>
    </location>
</feature>
<dbReference type="Proteomes" id="UP001163846">
    <property type="component" value="Unassembled WGS sequence"/>
</dbReference>
<feature type="domain" description="RRN6 beta-propeller" evidence="2">
    <location>
        <begin position="151"/>
        <end position="267"/>
    </location>
</feature>
<dbReference type="Pfam" id="PF20639">
    <property type="entry name" value="Rrn6_K-rich"/>
    <property type="match status" value="1"/>
</dbReference>
<comment type="caution">
    <text evidence="4">The sequence shown here is derived from an EMBL/GenBank/DDBJ whole genome shotgun (WGS) entry which is preliminary data.</text>
</comment>
<dbReference type="PANTHER" id="PTHR28221:SF2">
    <property type="entry name" value="RNA POLYMERASE I-SPECIFIC TRANSCRIPTION INITIATION FACTOR RRN6"/>
    <property type="match status" value="1"/>
</dbReference>
<dbReference type="InterPro" id="IPR048535">
    <property type="entry name" value="RRN6_beta-prop"/>
</dbReference>
<evidence type="ECO:0000259" key="3">
    <source>
        <dbReference type="Pfam" id="PF20639"/>
    </source>
</evidence>
<evidence type="ECO:0000256" key="1">
    <source>
        <dbReference type="SAM" id="MobiDB-lite"/>
    </source>
</evidence>
<feature type="domain" description="RRN6 K-rich C-terminal" evidence="3">
    <location>
        <begin position="729"/>
        <end position="852"/>
    </location>
</feature>
<evidence type="ECO:0000313" key="5">
    <source>
        <dbReference type="Proteomes" id="UP001163846"/>
    </source>
</evidence>
<feature type="compositionally biased region" description="Basic and acidic residues" evidence="1">
    <location>
        <begin position="1"/>
        <end position="10"/>
    </location>
</feature>
<dbReference type="InterPro" id="IPR048536">
    <property type="entry name" value="Rrn6_K-rich"/>
</dbReference>
<keyword evidence="5" id="KW-1185">Reference proteome</keyword>
<dbReference type="AlphaFoldDB" id="A0AA38UFX9"/>
<dbReference type="InterPro" id="IPR019350">
    <property type="entry name" value="RNA_pol_I-sp_TIF_RRN6-like"/>
</dbReference>
<name>A0AA38UFX9_9AGAR</name>
<gene>
    <name evidence="4" type="ORF">F5878DRAFT_615364</name>
</gene>
<feature type="compositionally biased region" description="Basic residues" evidence="1">
    <location>
        <begin position="840"/>
        <end position="852"/>
    </location>
</feature>
<organism evidence="4 5">
    <name type="scientific">Lentinula raphanica</name>
    <dbReference type="NCBI Taxonomy" id="153919"/>
    <lineage>
        <taxon>Eukaryota</taxon>
        <taxon>Fungi</taxon>
        <taxon>Dikarya</taxon>
        <taxon>Basidiomycota</taxon>
        <taxon>Agaricomycotina</taxon>
        <taxon>Agaricomycetes</taxon>
        <taxon>Agaricomycetidae</taxon>
        <taxon>Agaricales</taxon>
        <taxon>Marasmiineae</taxon>
        <taxon>Omphalotaceae</taxon>
        <taxon>Lentinula</taxon>
    </lineage>
</organism>
<dbReference type="EMBL" id="MU806111">
    <property type="protein sequence ID" value="KAJ3839731.1"/>
    <property type="molecule type" value="Genomic_DNA"/>
</dbReference>
<dbReference type="PANTHER" id="PTHR28221">
    <property type="entry name" value="RNA POLYMERASE I-SPECIFIC TRANSCRIPTION INITIATION FACTOR RRN6"/>
    <property type="match status" value="1"/>
</dbReference>
<evidence type="ECO:0000313" key="4">
    <source>
        <dbReference type="EMBL" id="KAJ3839731.1"/>
    </source>
</evidence>
<proteinExistence type="predicted"/>
<protein>
    <submittedName>
        <fullName evidence="4">Uncharacterized protein</fullName>
    </submittedName>
</protein>